<dbReference type="AlphaFoldDB" id="A0A1G5KM99"/>
<proteinExistence type="predicted"/>
<keyword evidence="3" id="KW-1185">Reference proteome</keyword>
<dbReference type="EMBL" id="FMVJ01000010">
    <property type="protein sequence ID" value="SCZ01444.1"/>
    <property type="molecule type" value="Genomic_DNA"/>
</dbReference>
<feature type="compositionally biased region" description="Polar residues" evidence="1">
    <location>
        <begin position="93"/>
        <end position="109"/>
    </location>
</feature>
<sequence>MTRSLHRSRHNKKAPTPAGPDQDRNTPQPAHEPSANKANKTNTKILAPDIPLEPTASRTQETTEKANPTTGETPRTNHTSSQEAHPAPPPTTPQKGQAQPNTARTTGNNPGCEHLASTITSEADTHSRRRLRSNHPTAPLAATDRDSEKRDKENNKAARLQRREKPKTTATNDHE</sequence>
<reference evidence="2 3" key="1">
    <citation type="submission" date="2016-10" db="EMBL/GenBank/DDBJ databases">
        <authorList>
            <person name="de Groot N.N."/>
        </authorList>
    </citation>
    <scope>NUCLEOTIDE SEQUENCE [LARGE SCALE GENOMIC DNA]</scope>
    <source>
        <strain evidence="2 3">CGMCC 1.7666</strain>
    </source>
</reference>
<dbReference type="OrthoDB" id="9810154at2"/>
<gene>
    <name evidence="2" type="ORF">SAMN02927923_03441</name>
</gene>
<dbReference type="RefSeq" id="WP_091137225.1">
    <property type="nucleotide sequence ID" value="NZ_FMVJ01000010.1"/>
</dbReference>
<name>A0A1G5KM99_9HYPH</name>
<protein>
    <submittedName>
        <fullName evidence="2">Phosphohistidine phosphatase</fullName>
    </submittedName>
</protein>
<feature type="compositionally biased region" description="Polar residues" evidence="1">
    <location>
        <begin position="56"/>
        <end position="83"/>
    </location>
</feature>
<dbReference type="Proteomes" id="UP000199569">
    <property type="component" value="Unassembled WGS sequence"/>
</dbReference>
<evidence type="ECO:0000313" key="3">
    <source>
        <dbReference type="Proteomes" id="UP000199569"/>
    </source>
</evidence>
<accession>A0A1G5KM99</accession>
<evidence type="ECO:0000256" key="1">
    <source>
        <dbReference type="SAM" id="MobiDB-lite"/>
    </source>
</evidence>
<dbReference type="STRING" id="549386.SAMN02927923_03441"/>
<feature type="compositionally biased region" description="Basic residues" evidence="1">
    <location>
        <begin position="1"/>
        <end position="13"/>
    </location>
</feature>
<feature type="compositionally biased region" description="Basic and acidic residues" evidence="1">
    <location>
        <begin position="143"/>
        <end position="175"/>
    </location>
</feature>
<organism evidence="2 3">
    <name type="scientific">Microvirga guangxiensis</name>
    <dbReference type="NCBI Taxonomy" id="549386"/>
    <lineage>
        <taxon>Bacteria</taxon>
        <taxon>Pseudomonadati</taxon>
        <taxon>Pseudomonadota</taxon>
        <taxon>Alphaproteobacteria</taxon>
        <taxon>Hyphomicrobiales</taxon>
        <taxon>Methylobacteriaceae</taxon>
        <taxon>Microvirga</taxon>
    </lineage>
</organism>
<feature type="region of interest" description="Disordered" evidence="1">
    <location>
        <begin position="1"/>
        <end position="175"/>
    </location>
</feature>
<evidence type="ECO:0000313" key="2">
    <source>
        <dbReference type="EMBL" id="SCZ01444.1"/>
    </source>
</evidence>